<gene>
    <name evidence="2" type="ORF">g.30651</name>
</gene>
<dbReference type="AlphaFoldDB" id="A0A1B6I9Z9"/>
<reference evidence="2" key="1">
    <citation type="submission" date="2015-11" db="EMBL/GenBank/DDBJ databases">
        <title>De novo transcriptome assembly of four potential Pierce s Disease insect vectors from Arizona vineyards.</title>
        <authorList>
            <person name="Tassone E.E."/>
        </authorList>
    </citation>
    <scope>NUCLEOTIDE SEQUENCE</scope>
</reference>
<dbReference type="EMBL" id="GECU01023993">
    <property type="protein sequence ID" value="JAS83713.1"/>
    <property type="molecule type" value="Transcribed_RNA"/>
</dbReference>
<proteinExistence type="predicted"/>
<accession>A0A1B6I9Z9</accession>
<keyword evidence="1" id="KW-0732">Signal</keyword>
<organism evidence="2">
    <name type="scientific">Homalodisca liturata</name>
    <dbReference type="NCBI Taxonomy" id="320908"/>
    <lineage>
        <taxon>Eukaryota</taxon>
        <taxon>Metazoa</taxon>
        <taxon>Ecdysozoa</taxon>
        <taxon>Arthropoda</taxon>
        <taxon>Hexapoda</taxon>
        <taxon>Insecta</taxon>
        <taxon>Pterygota</taxon>
        <taxon>Neoptera</taxon>
        <taxon>Paraneoptera</taxon>
        <taxon>Hemiptera</taxon>
        <taxon>Auchenorrhyncha</taxon>
        <taxon>Membracoidea</taxon>
        <taxon>Cicadellidae</taxon>
        <taxon>Cicadellinae</taxon>
        <taxon>Proconiini</taxon>
        <taxon>Homalodisca</taxon>
    </lineage>
</organism>
<sequence length="108" mass="12287">NGLIKRHLAMLSSSSFIILVLFFFSASSASPTLSRTYPRQAASYEPDDGPLIFPDSDERFAEWPVARPPSVTQIPQNQIDRHLLDIPIRECPTGYRMTRSGYCRRNWG</sequence>
<protein>
    <submittedName>
        <fullName evidence="2">Uncharacterized protein</fullName>
    </submittedName>
</protein>
<evidence type="ECO:0000256" key="1">
    <source>
        <dbReference type="SAM" id="SignalP"/>
    </source>
</evidence>
<feature type="signal peptide" evidence="1">
    <location>
        <begin position="1"/>
        <end position="29"/>
    </location>
</feature>
<name>A0A1B6I9Z9_9HEMI</name>
<feature type="chain" id="PRO_5008584904" evidence="1">
    <location>
        <begin position="30"/>
        <end position="108"/>
    </location>
</feature>
<evidence type="ECO:0000313" key="2">
    <source>
        <dbReference type="EMBL" id="JAS83713.1"/>
    </source>
</evidence>
<feature type="non-terminal residue" evidence="2">
    <location>
        <position position="1"/>
    </location>
</feature>